<feature type="region of interest" description="Disordered" evidence="1">
    <location>
        <begin position="1"/>
        <end position="71"/>
    </location>
</feature>
<evidence type="ECO:0000313" key="3">
    <source>
        <dbReference type="Proteomes" id="UP001153269"/>
    </source>
</evidence>
<comment type="caution">
    <text evidence="2">The sequence shown here is derived from an EMBL/GenBank/DDBJ whole genome shotgun (WGS) entry which is preliminary data.</text>
</comment>
<evidence type="ECO:0000256" key="1">
    <source>
        <dbReference type="SAM" id="MobiDB-lite"/>
    </source>
</evidence>
<dbReference type="Proteomes" id="UP001153269">
    <property type="component" value="Unassembled WGS sequence"/>
</dbReference>
<protein>
    <submittedName>
        <fullName evidence="2">Uncharacterized protein</fullName>
    </submittedName>
</protein>
<sequence length="283" mass="28366">MSKSLDGGRVVEEAVSVEGDVDPREGVRRPVRRVWQEQPRGQRGGGDHDRQWTSSGRAEVRGNGDGAHAAPPAAVFRLGGGRHGRMWVRSAAVCVSGRGSGGGHCGGGRAGVAVESGGAAGRGRPGARDGGGAVEGPGGSGGVRARGGGCGGGREVGRGGREWSGVWAEGGVVDGGWGHFPLSGGPPEAVPKGGGAGREGPAGPERRRAGASRGGSCADGKEGRRARVTVSPRQGPAAGPVGAAQRPRQASRRTGVQQNVLQPPSRADRVPPAWPRQGEDASA</sequence>
<evidence type="ECO:0000313" key="2">
    <source>
        <dbReference type="EMBL" id="CAB1454097.1"/>
    </source>
</evidence>
<feature type="region of interest" description="Disordered" evidence="1">
    <location>
        <begin position="116"/>
        <end position="162"/>
    </location>
</feature>
<dbReference type="AlphaFoldDB" id="A0A9N7Z8U7"/>
<feature type="compositionally biased region" description="Gly residues" evidence="1">
    <location>
        <begin position="118"/>
        <end position="154"/>
    </location>
</feature>
<keyword evidence="3" id="KW-1185">Reference proteome</keyword>
<reference evidence="2" key="1">
    <citation type="submission" date="2020-03" db="EMBL/GenBank/DDBJ databases">
        <authorList>
            <person name="Weist P."/>
        </authorList>
    </citation>
    <scope>NUCLEOTIDE SEQUENCE</scope>
</reference>
<organism evidence="2 3">
    <name type="scientific">Pleuronectes platessa</name>
    <name type="common">European plaice</name>
    <dbReference type="NCBI Taxonomy" id="8262"/>
    <lineage>
        <taxon>Eukaryota</taxon>
        <taxon>Metazoa</taxon>
        <taxon>Chordata</taxon>
        <taxon>Craniata</taxon>
        <taxon>Vertebrata</taxon>
        <taxon>Euteleostomi</taxon>
        <taxon>Actinopterygii</taxon>
        <taxon>Neopterygii</taxon>
        <taxon>Teleostei</taxon>
        <taxon>Neoteleostei</taxon>
        <taxon>Acanthomorphata</taxon>
        <taxon>Carangaria</taxon>
        <taxon>Pleuronectiformes</taxon>
        <taxon>Pleuronectoidei</taxon>
        <taxon>Pleuronectidae</taxon>
        <taxon>Pleuronectes</taxon>
    </lineage>
</organism>
<gene>
    <name evidence="2" type="ORF">PLEPLA_LOCUS41859</name>
</gene>
<accession>A0A9N7Z8U7</accession>
<name>A0A9N7Z8U7_PLEPL</name>
<feature type="compositionally biased region" description="Polar residues" evidence="1">
    <location>
        <begin position="252"/>
        <end position="262"/>
    </location>
</feature>
<dbReference type="EMBL" id="CADEAL010004199">
    <property type="protein sequence ID" value="CAB1454097.1"/>
    <property type="molecule type" value="Genomic_DNA"/>
</dbReference>
<feature type="compositionally biased region" description="Low complexity" evidence="1">
    <location>
        <begin position="232"/>
        <end position="248"/>
    </location>
</feature>
<feature type="region of interest" description="Disordered" evidence="1">
    <location>
        <begin position="177"/>
        <end position="283"/>
    </location>
</feature>
<proteinExistence type="predicted"/>